<dbReference type="EMBL" id="BPLR01000615">
    <property type="protein sequence ID" value="GIY96089.1"/>
    <property type="molecule type" value="Genomic_DNA"/>
</dbReference>
<name>A0AAV4XPU7_CAEEX</name>
<feature type="region of interest" description="Disordered" evidence="1">
    <location>
        <begin position="49"/>
        <end position="69"/>
    </location>
</feature>
<proteinExistence type="predicted"/>
<evidence type="ECO:0000313" key="3">
    <source>
        <dbReference type="Proteomes" id="UP001054945"/>
    </source>
</evidence>
<keyword evidence="3" id="KW-1185">Reference proteome</keyword>
<protein>
    <submittedName>
        <fullName evidence="2">Uncharacterized protein</fullName>
    </submittedName>
</protein>
<organism evidence="2 3">
    <name type="scientific">Caerostris extrusa</name>
    <name type="common">Bark spider</name>
    <name type="synonym">Caerostris bankana</name>
    <dbReference type="NCBI Taxonomy" id="172846"/>
    <lineage>
        <taxon>Eukaryota</taxon>
        <taxon>Metazoa</taxon>
        <taxon>Ecdysozoa</taxon>
        <taxon>Arthropoda</taxon>
        <taxon>Chelicerata</taxon>
        <taxon>Arachnida</taxon>
        <taxon>Araneae</taxon>
        <taxon>Araneomorphae</taxon>
        <taxon>Entelegynae</taxon>
        <taxon>Araneoidea</taxon>
        <taxon>Araneidae</taxon>
        <taxon>Caerostris</taxon>
    </lineage>
</organism>
<dbReference type="AlphaFoldDB" id="A0AAV4XPU7"/>
<comment type="caution">
    <text evidence="2">The sequence shown here is derived from an EMBL/GenBank/DDBJ whole genome shotgun (WGS) entry which is preliminary data.</text>
</comment>
<dbReference type="Proteomes" id="UP001054945">
    <property type="component" value="Unassembled WGS sequence"/>
</dbReference>
<gene>
    <name evidence="2" type="ORF">CEXT_62931</name>
</gene>
<sequence length="69" mass="7961">MLQVIRQVGASTFFPGIPKVFRGVTESFLRKQCQVKMPFHQSIVNYREGIGGGRNEEKGRETERTERFT</sequence>
<evidence type="ECO:0000313" key="2">
    <source>
        <dbReference type="EMBL" id="GIY96089.1"/>
    </source>
</evidence>
<reference evidence="2 3" key="1">
    <citation type="submission" date="2021-06" db="EMBL/GenBank/DDBJ databases">
        <title>Caerostris extrusa draft genome.</title>
        <authorList>
            <person name="Kono N."/>
            <person name="Arakawa K."/>
        </authorList>
    </citation>
    <scope>NUCLEOTIDE SEQUENCE [LARGE SCALE GENOMIC DNA]</scope>
</reference>
<evidence type="ECO:0000256" key="1">
    <source>
        <dbReference type="SAM" id="MobiDB-lite"/>
    </source>
</evidence>
<accession>A0AAV4XPU7</accession>
<feature type="compositionally biased region" description="Basic and acidic residues" evidence="1">
    <location>
        <begin position="54"/>
        <end position="69"/>
    </location>
</feature>